<dbReference type="PROSITE" id="PS51257">
    <property type="entry name" value="PROKAR_LIPOPROTEIN"/>
    <property type="match status" value="1"/>
</dbReference>
<dbReference type="InterPro" id="IPR024409">
    <property type="entry name" value="DUF3833"/>
</dbReference>
<dbReference type="EMBL" id="BFBR01000003">
    <property type="protein sequence ID" value="GBF57619.1"/>
    <property type="molecule type" value="Genomic_DNA"/>
</dbReference>
<dbReference type="AlphaFoldDB" id="A0A2P2E981"/>
<feature type="signal peptide" evidence="1">
    <location>
        <begin position="1"/>
        <end position="22"/>
    </location>
</feature>
<evidence type="ECO:0000313" key="2">
    <source>
        <dbReference type="EMBL" id="GBF57619.1"/>
    </source>
</evidence>
<protein>
    <recommendedName>
        <fullName evidence="4">Lipoprotein</fullName>
    </recommendedName>
</protein>
<sequence length="180" mass="19850">MIKSLQKLAALGAVAISVAGCATTAAAPTAKAPERLALEDYFKGKTTAWGVFQDRNGTLIRQFKVDIDGQWDGSVLTLDERFDYADGAKEQRIWKIRKTGPNTYEGTAGDVRGVARGLVQGNQLSWVYDVDLKVGDRTILVTFDDRMWLQPDGILINRAKVKKFGITFGEAIIVFQPTPR</sequence>
<evidence type="ECO:0000256" key="1">
    <source>
        <dbReference type="SAM" id="SignalP"/>
    </source>
</evidence>
<reference evidence="2 3" key="1">
    <citation type="journal article" date="2018" name="Genome Announc.">
        <title>Draft Genome Sequence of "Candidatus Phycosocius bacilliformis," an Alphaproteobacterial Ectosymbiont of the Hydrocarbon-Producing Green Alga Botryococcus braunii.</title>
        <authorList>
            <person name="Tanabe Y."/>
            <person name="Yamaguchi H."/>
            <person name="Watanabe M.M."/>
        </authorList>
    </citation>
    <scope>NUCLEOTIDE SEQUENCE [LARGE SCALE GENOMIC DNA]</scope>
    <source>
        <strain evidence="2 3">BOTRYCO-2</strain>
    </source>
</reference>
<dbReference type="Proteomes" id="UP000245086">
    <property type="component" value="Unassembled WGS sequence"/>
</dbReference>
<comment type="caution">
    <text evidence="2">The sequence shown here is derived from an EMBL/GenBank/DDBJ whole genome shotgun (WGS) entry which is preliminary data.</text>
</comment>
<dbReference type="RefSeq" id="WP_108984493.1">
    <property type="nucleotide sequence ID" value="NZ_BFBR01000003.1"/>
</dbReference>
<feature type="chain" id="PRO_5015106322" description="Lipoprotein" evidence="1">
    <location>
        <begin position="23"/>
        <end position="180"/>
    </location>
</feature>
<dbReference type="OrthoDB" id="5296954at2"/>
<organism evidence="2 3">
    <name type="scientific">Candidatus Phycosocius bacilliformis</name>
    <dbReference type="NCBI Taxonomy" id="1445552"/>
    <lineage>
        <taxon>Bacteria</taxon>
        <taxon>Pseudomonadati</taxon>
        <taxon>Pseudomonadota</taxon>
        <taxon>Alphaproteobacteria</taxon>
        <taxon>Caulobacterales</taxon>
        <taxon>Caulobacterales incertae sedis</taxon>
        <taxon>Candidatus Phycosocius</taxon>
    </lineage>
</organism>
<keyword evidence="3" id="KW-1185">Reference proteome</keyword>
<keyword evidence="1" id="KW-0732">Signal</keyword>
<name>A0A2P2E981_9PROT</name>
<evidence type="ECO:0000313" key="3">
    <source>
        <dbReference type="Proteomes" id="UP000245086"/>
    </source>
</evidence>
<dbReference type="Pfam" id="PF12915">
    <property type="entry name" value="DUF3833"/>
    <property type="match status" value="1"/>
</dbReference>
<evidence type="ECO:0008006" key="4">
    <source>
        <dbReference type="Google" id="ProtNLM"/>
    </source>
</evidence>
<accession>A0A2P2E981</accession>
<proteinExistence type="predicted"/>
<gene>
    <name evidence="2" type="ORF">PbB2_01287</name>
</gene>